<protein>
    <submittedName>
        <fullName evidence="1">HAD hydrolase, family IIA</fullName>
    </submittedName>
</protein>
<dbReference type="GO" id="GO:0016791">
    <property type="term" value="F:phosphatase activity"/>
    <property type="evidence" value="ECO:0007669"/>
    <property type="project" value="TreeGrafter"/>
</dbReference>
<accession>B6WTF9</accession>
<sequence>MGKRREKRRLQQAIGLCRIPARRRVPDGGATVLPSFFSFLKLGGHGMRLPDKRCIVLDMDGTIYMGDNPIEGAVAFVQRHWEDVDFFFLSNNTSKAPETYIKKLNGMGIPARREQLLSPVTPLVAFLKAEGIHTAYVVGNRDFVSDLRQRMPELKQQEEGAQAVILAYDTELTYEKLSRSALLLQKDDVRFLATHPDLVCPSPEGPLPDVGSFLALYATATGRRPERIFGKPDATLLSGLLQRYAPENMLMVGDRLSTDKLLAENAGIDFLLVLSGEARRSDLPGLERQPTLVLDHLGLLDQ</sequence>
<dbReference type="InterPro" id="IPR006357">
    <property type="entry name" value="HAD-SF_hydro_IIA"/>
</dbReference>
<dbReference type="PANTHER" id="PTHR19288">
    <property type="entry name" value="4-NITROPHENYLPHOSPHATASE-RELATED"/>
    <property type="match status" value="1"/>
</dbReference>
<dbReference type="Proteomes" id="UP000003676">
    <property type="component" value="Unassembled WGS sequence"/>
</dbReference>
<dbReference type="GO" id="GO:0005737">
    <property type="term" value="C:cytoplasm"/>
    <property type="evidence" value="ECO:0007669"/>
    <property type="project" value="TreeGrafter"/>
</dbReference>
<dbReference type="PANTHER" id="PTHR19288:SF46">
    <property type="entry name" value="HALOACID DEHALOGENASE-LIKE HYDROLASE DOMAIN-CONTAINING PROTEIN 2"/>
    <property type="match status" value="1"/>
</dbReference>
<dbReference type="InterPro" id="IPR036412">
    <property type="entry name" value="HAD-like_sf"/>
</dbReference>
<reference evidence="1 2" key="2">
    <citation type="submission" date="2008-10" db="EMBL/GenBank/DDBJ databases">
        <authorList>
            <person name="Fulton L."/>
            <person name="Clifton S."/>
            <person name="Fulton B."/>
            <person name="Xu J."/>
            <person name="Minx P."/>
            <person name="Pepin K.H."/>
            <person name="Johnson M."/>
            <person name="Bhonagiri V."/>
            <person name="Nash W.E."/>
            <person name="Mardis E.R."/>
            <person name="Wilson R.K."/>
        </authorList>
    </citation>
    <scope>NUCLEOTIDE SEQUENCE [LARGE SCALE GENOMIC DNA]</scope>
    <source>
        <strain evidence="1 2">ATCC 29098</strain>
    </source>
</reference>
<reference evidence="1 2" key="1">
    <citation type="submission" date="2008-10" db="EMBL/GenBank/DDBJ databases">
        <title>Draft genome sequence of Desulvovibrio piger (ATCC 29098).</title>
        <authorList>
            <person name="Sudarsanam P."/>
            <person name="Ley R."/>
            <person name="Guruge J."/>
            <person name="Turnbaugh P.J."/>
            <person name="Mahowald M."/>
            <person name="Liep D."/>
            <person name="Gordon J."/>
        </authorList>
    </citation>
    <scope>NUCLEOTIDE SEQUENCE [LARGE SCALE GENOMIC DNA]</scope>
    <source>
        <strain evidence="1 2">ATCC 29098</strain>
    </source>
</reference>
<name>B6WTF9_9BACT</name>
<dbReference type="STRING" id="901.DESPIGER_0670"/>
<comment type="caution">
    <text evidence="1">The sequence shown here is derived from an EMBL/GenBank/DDBJ whole genome shotgun (WGS) entry which is preliminary data.</text>
</comment>
<dbReference type="HOGENOM" id="CLU_043473_1_2_7"/>
<evidence type="ECO:0000313" key="2">
    <source>
        <dbReference type="Proteomes" id="UP000003676"/>
    </source>
</evidence>
<keyword evidence="1" id="KW-0378">Hydrolase</keyword>
<organism evidence="1 2">
    <name type="scientific">Desulfovibrio piger ATCC 29098</name>
    <dbReference type="NCBI Taxonomy" id="411464"/>
    <lineage>
        <taxon>Bacteria</taxon>
        <taxon>Pseudomonadati</taxon>
        <taxon>Thermodesulfobacteriota</taxon>
        <taxon>Desulfovibrionia</taxon>
        <taxon>Desulfovibrionales</taxon>
        <taxon>Desulfovibrionaceae</taxon>
        <taxon>Desulfovibrio</taxon>
    </lineage>
</organism>
<dbReference type="Pfam" id="PF13242">
    <property type="entry name" value="Hydrolase_like"/>
    <property type="match status" value="1"/>
</dbReference>
<dbReference type="InterPro" id="IPR023214">
    <property type="entry name" value="HAD_sf"/>
</dbReference>
<dbReference type="SUPFAM" id="SSF56784">
    <property type="entry name" value="HAD-like"/>
    <property type="match status" value="1"/>
</dbReference>
<dbReference type="Gene3D" id="3.40.50.1000">
    <property type="entry name" value="HAD superfamily/HAD-like"/>
    <property type="match status" value="2"/>
</dbReference>
<proteinExistence type="predicted"/>
<dbReference type="Pfam" id="PF13344">
    <property type="entry name" value="Hydrolase_6"/>
    <property type="match status" value="1"/>
</dbReference>
<gene>
    <name evidence="1" type="ORF">DESPIG_01365</name>
</gene>
<evidence type="ECO:0000313" key="1">
    <source>
        <dbReference type="EMBL" id="EEB33765.1"/>
    </source>
</evidence>
<dbReference type="NCBIfam" id="TIGR01460">
    <property type="entry name" value="HAD-SF-IIA"/>
    <property type="match status" value="1"/>
</dbReference>
<dbReference type="eggNOG" id="COG0647">
    <property type="taxonomic scope" value="Bacteria"/>
</dbReference>
<dbReference type="EMBL" id="ABXU01000031">
    <property type="protein sequence ID" value="EEB33765.1"/>
    <property type="molecule type" value="Genomic_DNA"/>
</dbReference>
<dbReference type="AlphaFoldDB" id="B6WTF9"/>